<organism evidence="2 3">
    <name type="scientific">Olpidium bornovanus</name>
    <dbReference type="NCBI Taxonomy" id="278681"/>
    <lineage>
        <taxon>Eukaryota</taxon>
        <taxon>Fungi</taxon>
        <taxon>Fungi incertae sedis</taxon>
        <taxon>Olpidiomycota</taxon>
        <taxon>Olpidiomycotina</taxon>
        <taxon>Olpidiomycetes</taxon>
        <taxon>Olpidiales</taxon>
        <taxon>Olpidiaceae</taxon>
        <taxon>Olpidium</taxon>
    </lineage>
</organism>
<comment type="caution">
    <text evidence="2">The sequence shown here is derived from an EMBL/GenBank/DDBJ whole genome shotgun (WGS) entry which is preliminary data.</text>
</comment>
<name>A0A8H8A0G1_9FUNG</name>
<feature type="compositionally biased region" description="Low complexity" evidence="1">
    <location>
        <begin position="367"/>
        <end position="379"/>
    </location>
</feature>
<feature type="region of interest" description="Disordered" evidence="1">
    <location>
        <begin position="1"/>
        <end position="23"/>
    </location>
</feature>
<proteinExistence type="predicted"/>
<keyword evidence="3" id="KW-1185">Reference proteome</keyword>
<gene>
    <name evidence="2" type="ORF">BJ554DRAFT_3786</name>
</gene>
<feature type="compositionally biased region" description="Polar residues" evidence="1">
    <location>
        <begin position="138"/>
        <end position="149"/>
    </location>
</feature>
<evidence type="ECO:0000313" key="3">
    <source>
        <dbReference type="Proteomes" id="UP000673691"/>
    </source>
</evidence>
<feature type="compositionally biased region" description="Low complexity" evidence="1">
    <location>
        <begin position="257"/>
        <end position="269"/>
    </location>
</feature>
<dbReference type="AlphaFoldDB" id="A0A8H8A0G1"/>
<feature type="non-terminal residue" evidence="2">
    <location>
        <position position="379"/>
    </location>
</feature>
<feature type="compositionally biased region" description="Low complexity" evidence="1">
    <location>
        <begin position="43"/>
        <end position="62"/>
    </location>
</feature>
<feature type="compositionally biased region" description="Polar residues" evidence="1">
    <location>
        <begin position="180"/>
        <end position="195"/>
    </location>
</feature>
<feature type="compositionally biased region" description="Low complexity" evidence="1">
    <location>
        <begin position="308"/>
        <end position="329"/>
    </location>
</feature>
<dbReference type="EMBL" id="JAEFCI010001691">
    <property type="protein sequence ID" value="KAG5462731.1"/>
    <property type="molecule type" value="Genomic_DNA"/>
</dbReference>
<evidence type="ECO:0000313" key="2">
    <source>
        <dbReference type="EMBL" id="KAG5462731.1"/>
    </source>
</evidence>
<feature type="compositionally biased region" description="Polar residues" evidence="1">
    <location>
        <begin position="115"/>
        <end position="129"/>
    </location>
</feature>
<feature type="region of interest" description="Disordered" evidence="1">
    <location>
        <begin position="78"/>
        <end position="379"/>
    </location>
</feature>
<feature type="compositionally biased region" description="Gly residues" evidence="1">
    <location>
        <begin position="225"/>
        <end position="236"/>
    </location>
</feature>
<sequence>MPAPVAPYRPVPPGPSAPYRPEMPLVPASADVAHTGFSSYITQSGGRPRQQQEQQPIGAAAQVSQTVGNGQAYALASMTAGLVPPPPDPSSVGHHPSSYSRLPLAGPQAPYNSGEYHSQLLNLQGSYRQQPPMHKGGSPNQQSFSSGQQRAAAAPYGPQADLPRPLELSLQQQQQQQQQGPYGQNAGNVAQNSVQLLAHNHGQSGVYKHQPEAYGHSAPSQAPSGYGGHAVHGYGAGQAPHRQPPPGGVQQVGYRRPSPQAPQQPQAAATDTGSQKIFGQQQQQQQQQYVPQSAPYGAAQQNALNDSQAAARAFGGQAAQASPNVDGPYGRYGQGPQGNPPSPGACRVRVRGRAGRDAEKEEEDLPVSTTSTIRTTVTV</sequence>
<evidence type="ECO:0000256" key="1">
    <source>
        <dbReference type="SAM" id="MobiDB-lite"/>
    </source>
</evidence>
<reference evidence="2 3" key="1">
    <citation type="journal article" name="Sci. Rep.">
        <title>Genome-scale phylogenetic analyses confirm Olpidium as the closest living zoosporic fungus to the non-flagellated, terrestrial fungi.</title>
        <authorList>
            <person name="Chang Y."/>
            <person name="Rochon D."/>
            <person name="Sekimoto S."/>
            <person name="Wang Y."/>
            <person name="Chovatia M."/>
            <person name="Sandor L."/>
            <person name="Salamov A."/>
            <person name="Grigoriev I.V."/>
            <person name="Stajich J.E."/>
            <person name="Spatafora J.W."/>
        </authorList>
    </citation>
    <scope>NUCLEOTIDE SEQUENCE [LARGE SCALE GENOMIC DNA]</scope>
    <source>
        <strain evidence="2">S191</strain>
    </source>
</reference>
<protein>
    <submittedName>
        <fullName evidence="2">Uncharacterized protein</fullName>
    </submittedName>
</protein>
<feature type="region of interest" description="Disordered" evidence="1">
    <location>
        <begin position="40"/>
        <end position="63"/>
    </location>
</feature>
<accession>A0A8H8A0G1</accession>
<feature type="compositionally biased region" description="Pro residues" evidence="1">
    <location>
        <begin position="1"/>
        <end position="18"/>
    </location>
</feature>
<dbReference type="Proteomes" id="UP000673691">
    <property type="component" value="Unassembled WGS sequence"/>
</dbReference>